<accession>A0A016QNJ5</accession>
<evidence type="ECO:0000313" key="3">
    <source>
        <dbReference type="Proteomes" id="UP000020492"/>
    </source>
</evidence>
<sequence length="165" mass="18042">MRPALLLLPALLTLTGTAHADHQQGNLRPLTAADLCPPTSYVYLDDQEQEDLELKVDEQLIRYATLYAVPFGDPKTCTVAQLYNVDAFRAEDGRVLYSLSFSLELLKDARITLGTRTLTASHLQLWSTAAYGSLPGVSALASAAAENARTSYEDFALAWKATHGR</sequence>
<comment type="caution">
    <text evidence="2">The sequence shown here is derived from an EMBL/GenBank/DDBJ whole genome shotgun (WGS) entry which is preliminary data.</text>
</comment>
<evidence type="ECO:0008006" key="4">
    <source>
        <dbReference type="Google" id="ProtNLM"/>
    </source>
</evidence>
<dbReference type="AlphaFoldDB" id="A0A016QNJ5"/>
<keyword evidence="3" id="KW-1185">Reference proteome</keyword>
<dbReference type="RefSeq" id="WP_034358820.1">
    <property type="nucleotide sequence ID" value="NZ_JHAC01000042.1"/>
</dbReference>
<protein>
    <recommendedName>
        <fullName evidence="4">Lipoprotein</fullName>
    </recommendedName>
</protein>
<dbReference type="Proteomes" id="UP000020492">
    <property type="component" value="Unassembled WGS sequence"/>
</dbReference>
<dbReference type="EMBL" id="JHAC01000042">
    <property type="protein sequence ID" value="EYB67354.1"/>
    <property type="molecule type" value="Genomic_DNA"/>
</dbReference>
<feature type="signal peptide" evidence="1">
    <location>
        <begin position="1"/>
        <end position="20"/>
    </location>
</feature>
<dbReference type="PATRIC" id="fig|1476583.3.peg.2646"/>
<evidence type="ECO:0000313" key="2">
    <source>
        <dbReference type="EMBL" id="EYB67354.1"/>
    </source>
</evidence>
<feature type="chain" id="PRO_5001485475" description="Lipoprotein" evidence="1">
    <location>
        <begin position="21"/>
        <end position="165"/>
    </location>
</feature>
<organism evidence="2 3">
    <name type="scientific">Deinococcus phoenicis</name>
    <dbReference type="NCBI Taxonomy" id="1476583"/>
    <lineage>
        <taxon>Bacteria</taxon>
        <taxon>Thermotogati</taxon>
        <taxon>Deinococcota</taxon>
        <taxon>Deinococci</taxon>
        <taxon>Deinococcales</taxon>
        <taxon>Deinococcaceae</taxon>
        <taxon>Deinococcus</taxon>
    </lineage>
</organism>
<name>A0A016QNJ5_9DEIO</name>
<proteinExistence type="predicted"/>
<reference evidence="2 3" key="1">
    <citation type="submission" date="2014-03" db="EMBL/GenBank/DDBJ databases">
        <title>Draft genome sequence of Deinococcus phoenicis 1P10ME.</title>
        <authorList>
            <person name="Stepanov V.G."/>
            <person name="Vaishampayan P."/>
            <person name="Venkateswaran K."/>
            <person name="Fox G.E."/>
        </authorList>
    </citation>
    <scope>NUCLEOTIDE SEQUENCE [LARGE SCALE GENOMIC DNA]</scope>
    <source>
        <strain evidence="2 3">1P10ME</strain>
    </source>
</reference>
<evidence type="ECO:0000256" key="1">
    <source>
        <dbReference type="SAM" id="SignalP"/>
    </source>
</evidence>
<gene>
    <name evidence="2" type="ORF">DEIPH_ctg044orf0083</name>
</gene>
<keyword evidence="1" id="KW-0732">Signal</keyword>
<dbReference type="OrthoDB" id="72393at2"/>